<proteinExistence type="inferred from homology"/>
<evidence type="ECO:0000313" key="19">
    <source>
        <dbReference type="EMBL" id="STX64074.1"/>
    </source>
</evidence>
<comment type="catalytic activity">
    <reaction evidence="15 16">
        <text>tRNA(Met) + L-methionine + ATP = L-methionyl-tRNA(Met) + AMP + diphosphate</text>
        <dbReference type="Rhea" id="RHEA:13481"/>
        <dbReference type="Rhea" id="RHEA-COMP:9667"/>
        <dbReference type="Rhea" id="RHEA-COMP:9698"/>
        <dbReference type="ChEBI" id="CHEBI:30616"/>
        <dbReference type="ChEBI" id="CHEBI:33019"/>
        <dbReference type="ChEBI" id="CHEBI:57844"/>
        <dbReference type="ChEBI" id="CHEBI:78442"/>
        <dbReference type="ChEBI" id="CHEBI:78530"/>
        <dbReference type="ChEBI" id="CHEBI:456215"/>
        <dbReference type="EC" id="6.1.1.10"/>
    </reaction>
</comment>
<feature type="binding site" evidence="16">
    <location>
        <position position="167"/>
    </location>
    <ligand>
        <name>Zn(2+)</name>
        <dbReference type="ChEBI" id="CHEBI:29105"/>
    </ligand>
</feature>
<dbReference type="PANTHER" id="PTHR45765:SF1">
    <property type="entry name" value="METHIONINE--TRNA LIGASE, CYTOPLASMIC"/>
    <property type="match status" value="1"/>
</dbReference>
<comment type="subunit">
    <text evidence="4 16">Homodimer.</text>
</comment>
<keyword evidence="14 16" id="KW-0030">Aminoacyl-tRNA synthetase</keyword>
<dbReference type="InterPro" id="IPR014729">
    <property type="entry name" value="Rossmann-like_a/b/a_fold"/>
</dbReference>
<dbReference type="NCBIfam" id="NF001100">
    <property type="entry name" value="PRK00133.1"/>
    <property type="match status" value="1"/>
</dbReference>
<evidence type="ECO:0000256" key="1">
    <source>
        <dbReference type="ARBA" id="ARBA00003314"/>
    </source>
</evidence>
<dbReference type="PROSITE" id="PS00178">
    <property type="entry name" value="AA_TRNA_LIGASE_I"/>
    <property type="match status" value="1"/>
</dbReference>
<dbReference type="InterPro" id="IPR002547">
    <property type="entry name" value="tRNA-bd_dom"/>
</dbReference>
<dbReference type="CDD" id="cd00814">
    <property type="entry name" value="MetRS_core"/>
    <property type="match status" value="1"/>
</dbReference>
<sequence length="692" mass="78013">MQHLICLCVIITRFSTDEYSRSMLTQRKMLVTSALPYANGHLHLGHLVEHIQTDIWVRTHKMLGIQCISVCGDDAHGTPIMLKAEQMGITPEELTAQIKLSHESDFKAFAIDYDCYHTTHSPENQMLASAIYEKLQAGGDIIKKTIRQAFDPEKKMFLPDRYVKGTCPKCGALDQYGDNCEVCGATYSPTDLIDAVSAISGAKPIEKDSEHYFFDLPKYETLLKRWTANGHLQTEVANKLEEWFAAGLKQWDISRDAPYFGFPIPGTKDKYFYVWLDAPIGYMASFKKYCDEQGVSFDEFWDKDSKTELYHFVGKDIVYFHALFWPAMLAASGHRTPTAVYTHGFLTVDGQKMSKSRGTFLEARTYLAHLHPEYLRYYFAAKLNGRVDDIDLNFDDFTNRVNADLVGKVVNIASRCAGFINKRFDNYLSHSLAEPQLYAQLLAAKETVIESFVSRDYARAIRQIMDCADKVNQYIDANKPWVLAKEEHRLADVHAICTMGINLFRILITYLKPVLPMMAQAAEQFLNCDALTWDSINQPLLDHQINTFQPLMVRVEKEKIDAMFAQTKESLMTAPVVEQKTTTEENTISIDDFAKIDLRIAKIISASPVEGADKLLCLKLDLGDCQKQVFAGIKSAYEPEDLVGRLTVMVANLAPRTMRFGVSEGMVLAAGDGKGIFLLQPDSGALPGMKVK</sequence>
<dbReference type="AlphaFoldDB" id="A0A378JZU7"/>
<dbReference type="Pfam" id="PF19303">
    <property type="entry name" value="Anticodon_3"/>
    <property type="match status" value="1"/>
</dbReference>
<dbReference type="Gene3D" id="3.40.50.620">
    <property type="entry name" value="HUPs"/>
    <property type="match status" value="1"/>
</dbReference>
<dbReference type="GO" id="GO:0046872">
    <property type="term" value="F:metal ion binding"/>
    <property type="evidence" value="ECO:0007669"/>
    <property type="project" value="UniProtKB-KW"/>
</dbReference>
<evidence type="ECO:0000313" key="20">
    <source>
        <dbReference type="Proteomes" id="UP000054985"/>
    </source>
</evidence>
<feature type="binding site" evidence="16">
    <location>
        <position position="170"/>
    </location>
    <ligand>
        <name>Zn(2+)</name>
        <dbReference type="ChEBI" id="CHEBI:29105"/>
    </ligand>
</feature>
<dbReference type="InterPro" id="IPR014758">
    <property type="entry name" value="Met-tRNA_synth"/>
</dbReference>
<feature type="binding site" evidence="16">
    <location>
        <position position="183"/>
    </location>
    <ligand>
        <name>Zn(2+)</name>
        <dbReference type="ChEBI" id="CHEBI:29105"/>
    </ligand>
</feature>
<feature type="short sequence motif" description="'KMSKS' region" evidence="16">
    <location>
        <begin position="352"/>
        <end position="356"/>
    </location>
</feature>
<dbReference type="PROSITE" id="PS50886">
    <property type="entry name" value="TRBD"/>
    <property type="match status" value="1"/>
</dbReference>
<dbReference type="FunFam" id="2.20.28.20:FF:000001">
    <property type="entry name" value="Methionine--tRNA ligase"/>
    <property type="match status" value="1"/>
</dbReference>
<dbReference type="InterPro" id="IPR023458">
    <property type="entry name" value="Met-tRNA_ligase_1"/>
</dbReference>
<feature type="binding site" evidence="16">
    <location>
        <position position="180"/>
    </location>
    <ligand>
        <name>Zn(2+)</name>
        <dbReference type="ChEBI" id="CHEBI:29105"/>
    </ligand>
</feature>
<evidence type="ECO:0000256" key="11">
    <source>
        <dbReference type="ARBA" id="ARBA00022840"/>
    </source>
</evidence>
<keyword evidence="6 16" id="KW-0820">tRNA-binding</keyword>
<keyword evidence="8 16" id="KW-0479">Metal-binding</keyword>
<dbReference type="STRING" id="39962.Lmor_1754"/>
<evidence type="ECO:0000256" key="4">
    <source>
        <dbReference type="ARBA" id="ARBA00011738"/>
    </source>
</evidence>
<dbReference type="NCBIfam" id="TIGR00399">
    <property type="entry name" value="metG_C_term"/>
    <property type="match status" value="1"/>
</dbReference>
<evidence type="ECO:0000256" key="12">
    <source>
        <dbReference type="ARBA" id="ARBA00022884"/>
    </source>
</evidence>
<dbReference type="FunFam" id="1.10.730.10:FF:000005">
    <property type="entry name" value="Methionine--tRNA ligase"/>
    <property type="match status" value="1"/>
</dbReference>
<dbReference type="NCBIfam" id="TIGR00398">
    <property type="entry name" value="metG"/>
    <property type="match status" value="1"/>
</dbReference>
<comment type="cofactor">
    <cofactor evidence="16">
        <name>Zn(2+)</name>
        <dbReference type="ChEBI" id="CHEBI:29105"/>
    </cofactor>
    <text evidence="16">Binds 1 zinc ion per subunit.</text>
</comment>
<evidence type="ECO:0000313" key="21">
    <source>
        <dbReference type="Proteomes" id="UP000254040"/>
    </source>
</evidence>
<dbReference type="InterPro" id="IPR009080">
    <property type="entry name" value="tRNAsynth_Ia_anticodon-bd"/>
</dbReference>
<dbReference type="Proteomes" id="UP000254040">
    <property type="component" value="Unassembled WGS sequence"/>
</dbReference>
<evidence type="ECO:0000259" key="17">
    <source>
        <dbReference type="PROSITE" id="PS50886"/>
    </source>
</evidence>
<evidence type="ECO:0000256" key="10">
    <source>
        <dbReference type="ARBA" id="ARBA00022833"/>
    </source>
</evidence>
<evidence type="ECO:0000256" key="15">
    <source>
        <dbReference type="ARBA" id="ARBA00047364"/>
    </source>
</evidence>
<dbReference type="SUPFAM" id="SSF47323">
    <property type="entry name" value="Anticodon-binding domain of a subclass of class I aminoacyl-tRNA synthetases"/>
    <property type="match status" value="1"/>
</dbReference>
<dbReference type="EMBL" id="LNYN01000020">
    <property type="protein sequence ID" value="KTD34357.1"/>
    <property type="molecule type" value="Genomic_DNA"/>
</dbReference>
<evidence type="ECO:0000256" key="5">
    <source>
        <dbReference type="ARBA" id="ARBA00022490"/>
    </source>
</evidence>
<dbReference type="CDD" id="cd02800">
    <property type="entry name" value="tRNA_bind_EcMetRS_like"/>
    <property type="match status" value="1"/>
</dbReference>
<comment type="similarity">
    <text evidence="3 16">Belongs to the class-I aminoacyl-tRNA synthetase family. MetG type 1 subfamily.</text>
</comment>
<evidence type="ECO:0000256" key="2">
    <source>
        <dbReference type="ARBA" id="ARBA00004496"/>
    </source>
</evidence>
<dbReference type="InterPro" id="IPR012340">
    <property type="entry name" value="NA-bd_OB-fold"/>
</dbReference>
<evidence type="ECO:0000256" key="7">
    <source>
        <dbReference type="ARBA" id="ARBA00022598"/>
    </source>
</evidence>
<dbReference type="InterPro" id="IPR041872">
    <property type="entry name" value="Anticodon_Met"/>
</dbReference>
<dbReference type="GO" id="GO:0006431">
    <property type="term" value="P:methionyl-tRNA aminoacylation"/>
    <property type="evidence" value="ECO:0007669"/>
    <property type="project" value="UniProtKB-UniRule"/>
</dbReference>
<dbReference type="InterPro" id="IPR001412">
    <property type="entry name" value="aa-tRNA-synth_I_CS"/>
</dbReference>
<name>A0A378JZU7_9GAMM</name>
<evidence type="ECO:0000313" key="18">
    <source>
        <dbReference type="EMBL" id="KTD34357.1"/>
    </source>
</evidence>
<comment type="subcellular location">
    <subcellularLocation>
        <location evidence="2 16">Cytoplasm</location>
    </subcellularLocation>
</comment>
<dbReference type="SUPFAM" id="SSF50249">
    <property type="entry name" value="Nucleic acid-binding proteins"/>
    <property type="match status" value="1"/>
</dbReference>
<keyword evidence="13 16" id="KW-0648">Protein biosynthesis</keyword>
<dbReference type="GO" id="GO:0004825">
    <property type="term" value="F:methionine-tRNA ligase activity"/>
    <property type="evidence" value="ECO:0007669"/>
    <property type="project" value="UniProtKB-UniRule"/>
</dbReference>
<dbReference type="Proteomes" id="UP000054985">
    <property type="component" value="Unassembled WGS sequence"/>
</dbReference>
<dbReference type="InterPro" id="IPR033911">
    <property type="entry name" value="MetRS_core"/>
</dbReference>
<dbReference type="Gene3D" id="2.40.50.140">
    <property type="entry name" value="Nucleic acid-binding proteins"/>
    <property type="match status" value="1"/>
</dbReference>
<evidence type="ECO:0000256" key="9">
    <source>
        <dbReference type="ARBA" id="ARBA00022741"/>
    </source>
</evidence>
<feature type="binding site" evidence="16">
    <location>
        <position position="355"/>
    </location>
    <ligand>
        <name>ATP</name>
        <dbReference type="ChEBI" id="CHEBI:30616"/>
    </ligand>
</feature>
<evidence type="ECO:0000256" key="3">
    <source>
        <dbReference type="ARBA" id="ARBA00008258"/>
    </source>
</evidence>
<evidence type="ECO:0000256" key="16">
    <source>
        <dbReference type="HAMAP-Rule" id="MF_00098"/>
    </source>
</evidence>
<dbReference type="GO" id="GO:0005524">
    <property type="term" value="F:ATP binding"/>
    <property type="evidence" value="ECO:0007669"/>
    <property type="project" value="UniProtKB-UniRule"/>
</dbReference>
<dbReference type="InterPro" id="IPR004495">
    <property type="entry name" value="Met-tRNA-synth_bsu_C"/>
</dbReference>
<dbReference type="GO" id="GO:0005829">
    <property type="term" value="C:cytosol"/>
    <property type="evidence" value="ECO:0007669"/>
    <property type="project" value="TreeGrafter"/>
</dbReference>
<keyword evidence="7 16" id="KW-0436">Ligase</keyword>
<keyword evidence="20" id="KW-1185">Reference proteome</keyword>
<dbReference type="PANTHER" id="PTHR45765">
    <property type="entry name" value="METHIONINE--TRNA LIGASE"/>
    <property type="match status" value="1"/>
</dbReference>
<keyword evidence="5 16" id="KW-0963">Cytoplasm</keyword>
<evidence type="ECO:0000256" key="13">
    <source>
        <dbReference type="ARBA" id="ARBA00022917"/>
    </source>
</evidence>
<keyword evidence="10 16" id="KW-0862">Zinc</keyword>
<comment type="function">
    <text evidence="1 16">Is required not only for elongation of protein synthesis but also for the initiation of all mRNA translation through initiator tRNA(fMet) aminoacylation.</text>
</comment>
<evidence type="ECO:0000256" key="6">
    <source>
        <dbReference type="ARBA" id="ARBA00022555"/>
    </source>
</evidence>
<evidence type="ECO:0000256" key="14">
    <source>
        <dbReference type="ARBA" id="ARBA00023146"/>
    </source>
</evidence>
<reference evidence="19 21" key="2">
    <citation type="submission" date="2018-06" db="EMBL/GenBank/DDBJ databases">
        <authorList>
            <consortium name="Pathogen Informatics"/>
            <person name="Doyle S."/>
        </authorList>
    </citation>
    <scope>NUCLEOTIDE SEQUENCE [LARGE SCALE GENOMIC DNA]</scope>
    <source>
        <strain evidence="19 21">NCTC12239</strain>
    </source>
</reference>
<dbReference type="SUPFAM" id="SSF57770">
    <property type="entry name" value="Methionyl-tRNA synthetase (MetRS), Zn-domain"/>
    <property type="match status" value="1"/>
</dbReference>
<keyword evidence="9 16" id="KW-0547">Nucleotide-binding</keyword>
<feature type="short sequence motif" description="'HIGH' region" evidence="16">
    <location>
        <begin position="36"/>
        <end position="46"/>
    </location>
</feature>
<feature type="domain" description="TRNA-binding" evidence="17">
    <location>
        <begin position="592"/>
        <end position="692"/>
    </location>
</feature>
<dbReference type="EC" id="6.1.1.10" evidence="16"/>
<reference evidence="18 20" key="1">
    <citation type="submission" date="2015-11" db="EMBL/GenBank/DDBJ databases">
        <title>Genomic analysis of 38 Legionella species identifies large and diverse effector repertoires.</title>
        <authorList>
            <person name="Burstein D."/>
            <person name="Amaro F."/>
            <person name="Zusman T."/>
            <person name="Lifshitz Z."/>
            <person name="Cohen O."/>
            <person name="Gilbert J.A."/>
            <person name="Pupko T."/>
            <person name="Shuman H.A."/>
            <person name="Segal G."/>
        </authorList>
    </citation>
    <scope>NUCLEOTIDE SEQUENCE [LARGE SCALE GENOMIC DNA]</scope>
    <source>
        <strain evidence="18 20">ATCC 43877</strain>
    </source>
</reference>
<keyword evidence="11 16" id="KW-0067">ATP-binding</keyword>
<keyword evidence="12 16" id="KW-0694">RNA-binding</keyword>
<dbReference type="Gene3D" id="1.10.730.10">
    <property type="entry name" value="Isoleucyl-tRNA Synthetase, Domain 1"/>
    <property type="match status" value="1"/>
</dbReference>
<dbReference type="EMBL" id="UGOG01000001">
    <property type="protein sequence ID" value="STX64074.1"/>
    <property type="molecule type" value="Genomic_DNA"/>
</dbReference>
<dbReference type="Pfam" id="PF09334">
    <property type="entry name" value="tRNA-synt_1g"/>
    <property type="match status" value="1"/>
</dbReference>
<evidence type="ECO:0000256" key="8">
    <source>
        <dbReference type="ARBA" id="ARBA00022723"/>
    </source>
</evidence>
<dbReference type="Gene3D" id="2.20.28.20">
    <property type="entry name" value="Methionyl-tRNA synthetase, Zn-domain"/>
    <property type="match status" value="1"/>
</dbReference>
<dbReference type="Pfam" id="PF01588">
    <property type="entry name" value="tRNA_bind"/>
    <property type="match status" value="1"/>
</dbReference>
<dbReference type="CDD" id="cd07957">
    <property type="entry name" value="Anticodon_Ia_Met"/>
    <property type="match status" value="1"/>
</dbReference>
<dbReference type="InterPro" id="IPR029038">
    <property type="entry name" value="MetRS_Zn"/>
</dbReference>
<dbReference type="GO" id="GO:0000049">
    <property type="term" value="F:tRNA binding"/>
    <property type="evidence" value="ECO:0007669"/>
    <property type="project" value="UniProtKB-UniRule"/>
</dbReference>
<dbReference type="PRINTS" id="PR01041">
    <property type="entry name" value="TRNASYNTHMET"/>
</dbReference>
<accession>A0A378JZU7</accession>
<dbReference type="SUPFAM" id="SSF52374">
    <property type="entry name" value="Nucleotidylyl transferase"/>
    <property type="match status" value="1"/>
</dbReference>
<dbReference type="FunFam" id="2.40.50.140:FF:000042">
    <property type="entry name" value="Methionine--tRNA ligase"/>
    <property type="match status" value="1"/>
</dbReference>
<protein>
    <recommendedName>
        <fullName evidence="16">Methionine--tRNA ligase</fullName>
        <ecNumber evidence="16">6.1.1.10</ecNumber>
    </recommendedName>
    <alternativeName>
        <fullName evidence="16">Methionyl-tRNA synthetase</fullName>
        <shortName evidence="16">MetRS</shortName>
    </alternativeName>
</protein>
<dbReference type="HAMAP" id="MF_00098">
    <property type="entry name" value="Met_tRNA_synth_type1"/>
    <property type="match status" value="1"/>
</dbReference>
<organism evidence="19 21">
    <name type="scientific">Legionella moravica</name>
    <dbReference type="NCBI Taxonomy" id="39962"/>
    <lineage>
        <taxon>Bacteria</taxon>
        <taxon>Pseudomonadati</taxon>
        <taxon>Pseudomonadota</taxon>
        <taxon>Gammaproteobacteria</taxon>
        <taxon>Legionellales</taxon>
        <taxon>Legionellaceae</taxon>
        <taxon>Legionella</taxon>
    </lineage>
</organism>
<gene>
    <name evidence="16 19" type="primary">metG</name>
    <name evidence="18" type="ORF">Lmor_1754</name>
    <name evidence="19" type="ORF">NCTC12239_03035</name>
</gene>
<dbReference type="InterPro" id="IPR015413">
    <property type="entry name" value="Methionyl/Leucyl_tRNA_Synth"/>
</dbReference>